<keyword evidence="4 5" id="KW-0472">Membrane</keyword>
<dbReference type="InterPro" id="IPR001694">
    <property type="entry name" value="NADH_UbQ_OxRdtase_su1/FPO"/>
</dbReference>
<keyword evidence="3 5" id="KW-1133">Transmembrane helix</keyword>
<dbReference type="InterPro" id="IPR052561">
    <property type="entry name" value="ComplexI_Subunit1"/>
</dbReference>
<organism evidence="6 7">
    <name type="scientific">Rhodocyclus tenuis</name>
    <name type="common">Rhodospirillum tenue</name>
    <dbReference type="NCBI Taxonomy" id="1066"/>
    <lineage>
        <taxon>Bacteria</taxon>
        <taxon>Pseudomonadati</taxon>
        <taxon>Pseudomonadota</taxon>
        <taxon>Betaproteobacteria</taxon>
        <taxon>Rhodocyclales</taxon>
        <taxon>Rhodocyclaceae</taxon>
        <taxon>Rhodocyclus</taxon>
    </lineage>
</organism>
<evidence type="ECO:0000313" key="6">
    <source>
        <dbReference type="EMBL" id="MBB4247367.1"/>
    </source>
</evidence>
<dbReference type="Pfam" id="PF00146">
    <property type="entry name" value="NADHdh"/>
    <property type="match status" value="1"/>
</dbReference>
<feature type="transmembrane region" description="Helical" evidence="5">
    <location>
        <begin position="262"/>
        <end position="287"/>
    </location>
</feature>
<evidence type="ECO:0000256" key="5">
    <source>
        <dbReference type="SAM" id="Phobius"/>
    </source>
</evidence>
<dbReference type="AlphaFoldDB" id="A0A840FZ19"/>
<dbReference type="Proteomes" id="UP000587070">
    <property type="component" value="Unassembled WGS sequence"/>
</dbReference>
<dbReference type="EMBL" id="JACIGE010000005">
    <property type="protein sequence ID" value="MBB4247367.1"/>
    <property type="molecule type" value="Genomic_DNA"/>
</dbReference>
<dbReference type="RefSeq" id="WP_153116132.1">
    <property type="nucleotide sequence ID" value="NZ_JACIGE010000005.1"/>
</dbReference>
<dbReference type="OrthoDB" id="9778499at2"/>
<proteinExistence type="predicted"/>
<evidence type="ECO:0000256" key="3">
    <source>
        <dbReference type="ARBA" id="ARBA00022989"/>
    </source>
</evidence>
<reference evidence="6 7" key="1">
    <citation type="submission" date="2020-08" db="EMBL/GenBank/DDBJ databases">
        <title>Genome sequencing of Purple Non-Sulfur Bacteria from various extreme environments.</title>
        <authorList>
            <person name="Mayer M."/>
        </authorList>
    </citation>
    <scope>NUCLEOTIDE SEQUENCE [LARGE SCALE GENOMIC DNA]</scope>
    <source>
        <strain evidence="6 7">2761</strain>
    </source>
</reference>
<dbReference type="GO" id="GO:0005886">
    <property type="term" value="C:plasma membrane"/>
    <property type="evidence" value="ECO:0007669"/>
    <property type="project" value="TreeGrafter"/>
</dbReference>
<evidence type="ECO:0000313" key="7">
    <source>
        <dbReference type="Proteomes" id="UP000587070"/>
    </source>
</evidence>
<feature type="transmembrane region" description="Helical" evidence="5">
    <location>
        <begin position="14"/>
        <end position="33"/>
    </location>
</feature>
<keyword evidence="7" id="KW-1185">Reference proteome</keyword>
<comment type="subcellular location">
    <subcellularLocation>
        <location evidence="1">Membrane</location>
        <topology evidence="1">Multi-pass membrane protein</topology>
    </subcellularLocation>
</comment>
<gene>
    <name evidence="6" type="ORF">GGD90_001738</name>
</gene>
<comment type="caution">
    <text evidence="6">The sequence shown here is derived from an EMBL/GenBank/DDBJ whole genome shotgun (WGS) entry which is preliminary data.</text>
</comment>
<feature type="transmembrane region" description="Helical" evidence="5">
    <location>
        <begin position="104"/>
        <end position="126"/>
    </location>
</feature>
<dbReference type="PANTHER" id="PTHR43359:SF1">
    <property type="entry name" value="FORMATE HYDROGENLYASE SUBUNIT 4-RELATED"/>
    <property type="match status" value="1"/>
</dbReference>
<feature type="transmembrane region" description="Helical" evidence="5">
    <location>
        <begin position="227"/>
        <end position="250"/>
    </location>
</feature>
<sequence>MTIYAFATQLLTQLLELVIALALAPLLSGWVAVCRARLQKRCPPPPLLPYHTLLKLFRKDVLLAHNASSLFRVAPYIIFSCMALASAIVPTLSTELLFAPAADAIALVGLFALARVFIALAGMDVGTAFGSLGARREMLIGFLAEPALLMVFFTASIISGSTSLATIVGTLAHHEFVIYPSLAFAGVAFTMVSLAENGRVPVDNPSTHLELTMIHEAMILEYSGRHLALIEWAASLKLFAYSCLGIALFFPFGVAESTGPGALAVAGVFLVGKLAFGGFVLALIETLNAKMRVFRTPEFLGTAFLLAVLAILVHLLLEGGR</sequence>
<feature type="transmembrane region" description="Helical" evidence="5">
    <location>
        <begin position="73"/>
        <end position="92"/>
    </location>
</feature>
<accession>A0A840FZ19</accession>
<evidence type="ECO:0000256" key="2">
    <source>
        <dbReference type="ARBA" id="ARBA00022692"/>
    </source>
</evidence>
<feature type="transmembrane region" description="Helical" evidence="5">
    <location>
        <begin position="177"/>
        <end position="195"/>
    </location>
</feature>
<name>A0A840FZ19_RHOTE</name>
<protein>
    <submittedName>
        <fullName evidence="6">Formate hydrogenlyase subunit 4</fullName>
    </submittedName>
</protein>
<keyword evidence="2 5" id="KW-0812">Transmembrane</keyword>
<dbReference type="GO" id="GO:0016829">
    <property type="term" value="F:lyase activity"/>
    <property type="evidence" value="ECO:0007669"/>
    <property type="project" value="UniProtKB-KW"/>
</dbReference>
<feature type="transmembrane region" description="Helical" evidence="5">
    <location>
        <begin position="147"/>
        <end position="171"/>
    </location>
</feature>
<keyword evidence="6" id="KW-0456">Lyase</keyword>
<dbReference type="PANTHER" id="PTHR43359">
    <property type="entry name" value="FORMATE HYDROGENLYASE SUBUNIT 4"/>
    <property type="match status" value="1"/>
</dbReference>
<feature type="transmembrane region" description="Helical" evidence="5">
    <location>
        <begin position="299"/>
        <end position="317"/>
    </location>
</feature>
<evidence type="ECO:0000256" key="1">
    <source>
        <dbReference type="ARBA" id="ARBA00004141"/>
    </source>
</evidence>
<evidence type="ECO:0000256" key="4">
    <source>
        <dbReference type="ARBA" id="ARBA00023136"/>
    </source>
</evidence>